<dbReference type="Proteomes" id="UP000184080">
    <property type="component" value="Unassembled WGS sequence"/>
</dbReference>
<sequence>MSRGKCCNSFDVCTILPLLIILGKTRILEDNNAFVLLLLFWLCGGVDANPLCGCRKRRNRCC</sequence>
<evidence type="ECO:0000313" key="1">
    <source>
        <dbReference type="EMBL" id="SHJ85814.1"/>
    </source>
</evidence>
<gene>
    <name evidence="1" type="ORF">SAMN05444401_4079</name>
</gene>
<dbReference type="RefSeq" id="WP_073011236.1">
    <property type="nucleotide sequence ID" value="NZ_FQZO01000009.1"/>
</dbReference>
<proteinExistence type="predicted"/>
<dbReference type="AlphaFoldDB" id="A0A1M6MQU3"/>
<dbReference type="OrthoDB" id="1937125at2"/>
<keyword evidence="2" id="KW-1185">Reference proteome</keyword>
<accession>A0A1M6MQU3</accession>
<name>A0A1M6MQU3_9CLOT</name>
<dbReference type="STRING" id="1121298.SAMN05444401_4079"/>
<organism evidence="1 2">
    <name type="scientific">Clostridium amylolyticum</name>
    <dbReference type="NCBI Taxonomy" id="1121298"/>
    <lineage>
        <taxon>Bacteria</taxon>
        <taxon>Bacillati</taxon>
        <taxon>Bacillota</taxon>
        <taxon>Clostridia</taxon>
        <taxon>Eubacteriales</taxon>
        <taxon>Clostridiaceae</taxon>
        <taxon>Clostridium</taxon>
    </lineage>
</organism>
<protein>
    <submittedName>
        <fullName evidence="1">Uncharacterized protein</fullName>
    </submittedName>
</protein>
<dbReference type="EMBL" id="FQZO01000009">
    <property type="protein sequence ID" value="SHJ85814.1"/>
    <property type="molecule type" value="Genomic_DNA"/>
</dbReference>
<evidence type="ECO:0000313" key="2">
    <source>
        <dbReference type="Proteomes" id="UP000184080"/>
    </source>
</evidence>
<reference evidence="1 2" key="1">
    <citation type="submission" date="2016-11" db="EMBL/GenBank/DDBJ databases">
        <authorList>
            <person name="Jaros S."/>
            <person name="Januszkiewicz K."/>
            <person name="Wedrychowicz H."/>
        </authorList>
    </citation>
    <scope>NUCLEOTIDE SEQUENCE [LARGE SCALE GENOMIC DNA]</scope>
    <source>
        <strain evidence="1 2">DSM 21864</strain>
    </source>
</reference>